<proteinExistence type="predicted"/>
<feature type="chain" id="PRO_5007527745" evidence="2">
    <location>
        <begin position="23"/>
        <end position="385"/>
    </location>
</feature>
<feature type="signal peptide" evidence="2">
    <location>
        <begin position="1"/>
        <end position="22"/>
    </location>
</feature>
<feature type="region of interest" description="Disordered" evidence="1">
    <location>
        <begin position="333"/>
        <end position="385"/>
    </location>
</feature>
<sequence>PSHQPNMLLFTILGLLVMGVSMEVTEAAAKPSSLPFFNQLINRNMFSRFRPDEDSIEGWGKLQMPQDGGYVVGKPEEAMRYMPTNTTLYGMRPTQVQNLANLPTDDQTAAKGKKKGYELMYVSDTHSRCEKCHDTGEVDGEMVVKDQGKPTTIIRYHTEPLPDQNPPVNSAGQPAPTFGQPQVQNQMPYNQMTPSMIQPSYPSQISQQFVMPLTSTQQQMSSQMAMPPQQSQNVLMSELLRSAQSASPTPLYNQMPSQVDPLIAQRAKLIDAMNGNQHTEASLDAAKTFGRLVMMANSQRTEPFLPMMLMVTPTQSQTSIPQVGSQLNDNADAAVQPKEQATELKTPYAENEGMNEVVRKLVDKLMHPETPNDVVKETTEQPSSR</sequence>
<reference evidence="3" key="1">
    <citation type="journal article" date="2016" name="Gigascience">
        <title>De novo construction of an expanded transcriptome assembly for the western tarnished plant bug, Lygus hesperus.</title>
        <authorList>
            <person name="Tassone E.E."/>
            <person name="Geib S.M."/>
            <person name="Hall B."/>
            <person name="Fabrick J.A."/>
            <person name="Brent C.S."/>
            <person name="Hull J.J."/>
        </authorList>
    </citation>
    <scope>NUCLEOTIDE SEQUENCE</scope>
</reference>
<organism evidence="3">
    <name type="scientific">Lygus hesperus</name>
    <name type="common">Western plant bug</name>
    <dbReference type="NCBI Taxonomy" id="30085"/>
    <lineage>
        <taxon>Eukaryota</taxon>
        <taxon>Metazoa</taxon>
        <taxon>Ecdysozoa</taxon>
        <taxon>Arthropoda</taxon>
        <taxon>Hexapoda</taxon>
        <taxon>Insecta</taxon>
        <taxon>Pterygota</taxon>
        <taxon>Neoptera</taxon>
        <taxon>Paraneoptera</taxon>
        <taxon>Hemiptera</taxon>
        <taxon>Heteroptera</taxon>
        <taxon>Panheteroptera</taxon>
        <taxon>Cimicomorpha</taxon>
        <taxon>Miridae</taxon>
        <taxon>Mirini</taxon>
        <taxon>Lygus</taxon>
    </lineage>
</organism>
<protein>
    <submittedName>
        <fullName evidence="3">Uncharacterized protein</fullName>
    </submittedName>
</protein>
<accession>A0A146M2V2</accession>
<evidence type="ECO:0000313" key="3">
    <source>
        <dbReference type="EMBL" id="JAQ14101.1"/>
    </source>
</evidence>
<keyword evidence="2" id="KW-0732">Signal</keyword>
<feature type="non-terminal residue" evidence="3">
    <location>
        <position position="1"/>
    </location>
</feature>
<dbReference type="EMBL" id="GDHC01004528">
    <property type="protein sequence ID" value="JAQ14101.1"/>
    <property type="molecule type" value="Transcribed_RNA"/>
</dbReference>
<evidence type="ECO:0000256" key="2">
    <source>
        <dbReference type="SAM" id="SignalP"/>
    </source>
</evidence>
<dbReference type="AlphaFoldDB" id="A0A146M2V2"/>
<gene>
    <name evidence="3" type="ORF">g.33613</name>
</gene>
<name>A0A146M2V2_LYGHE</name>
<feature type="compositionally biased region" description="Basic and acidic residues" evidence="1">
    <location>
        <begin position="357"/>
        <end position="367"/>
    </location>
</feature>
<evidence type="ECO:0000256" key="1">
    <source>
        <dbReference type="SAM" id="MobiDB-lite"/>
    </source>
</evidence>